<protein>
    <recommendedName>
        <fullName evidence="10">ESF1 homolog</fullName>
    </recommendedName>
</protein>
<feature type="region of interest" description="Disordered" evidence="5">
    <location>
        <begin position="385"/>
        <end position="530"/>
    </location>
</feature>
<organism evidence="8 9">
    <name type="scientific">Parthenolecanium corni</name>
    <dbReference type="NCBI Taxonomy" id="536013"/>
    <lineage>
        <taxon>Eukaryota</taxon>
        <taxon>Metazoa</taxon>
        <taxon>Ecdysozoa</taxon>
        <taxon>Arthropoda</taxon>
        <taxon>Hexapoda</taxon>
        <taxon>Insecta</taxon>
        <taxon>Pterygota</taxon>
        <taxon>Neoptera</taxon>
        <taxon>Paraneoptera</taxon>
        <taxon>Hemiptera</taxon>
        <taxon>Sternorrhyncha</taxon>
        <taxon>Coccoidea</taxon>
        <taxon>Coccidae</taxon>
        <taxon>Parthenolecanium</taxon>
    </lineage>
</organism>
<feature type="compositionally biased region" description="Acidic residues" evidence="5">
    <location>
        <begin position="409"/>
        <end position="421"/>
    </location>
</feature>
<dbReference type="InterPro" id="IPR056750">
    <property type="entry name" value="RRM_ESF1"/>
</dbReference>
<feature type="region of interest" description="Disordered" evidence="5">
    <location>
        <begin position="61"/>
        <end position="109"/>
    </location>
</feature>
<gene>
    <name evidence="8" type="ORF">V9T40_005732</name>
</gene>
<feature type="domain" description="ESF1 RRM" evidence="7">
    <location>
        <begin position="176"/>
        <end position="322"/>
    </location>
</feature>
<feature type="compositionally biased region" description="Basic and acidic residues" evidence="5">
    <location>
        <begin position="633"/>
        <end position="652"/>
    </location>
</feature>
<evidence type="ECO:0000259" key="7">
    <source>
        <dbReference type="Pfam" id="PF25121"/>
    </source>
</evidence>
<feature type="compositionally biased region" description="Basic and acidic residues" evidence="5">
    <location>
        <begin position="498"/>
        <end position="516"/>
    </location>
</feature>
<evidence type="ECO:0000256" key="3">
    <source>
        <dbReference type="ARBA" id="ARBA00023054"/>
    </source>
</evidence>
<dbReference type="InterPro" id="IPR012580">
    <property type="entry name" value="NUC153"/>
</dbReference>
<reference evidence="8 9" key="1">
    <citation type="submission" date="2024-03" db="EMBL/GenBank/DDBJ databases">
        <title>Adaptation during the transition from Ophiocordyceps entomopathogen to insect associate is accompanied by gene loss and intensified selection.</title>
        <authorList>
            <person name="Ward C.M."/>
            <person name="Onetto C.A."/>
            <person name="Borneman A.R."/>
        </authorList>
    </citation>
    <scope>NUCLEOTIDE SEQUENCE [LARGE SCALE GENOMIC DNA]</scope>
    <source>
        <strain evidence="8">AWRI1</strain>
        <tissue evidence="8">Single Adult Female</tissue>
    </source>
</reference>
<feature type="compositionally biased region" description="Basic residues" evidence="5">
    <location>
        <begin position="485"/>
        <end position="497"/>
    </location>
</feature>
<dbReference type="EMBL" id="JBBCAQ010000003">
    <property type="protein sequence ID" value="KAK7604546.1"/>
    <property type="molecule type" value="Genomic_DNA"/>
</dbReference>
<feature type="region of interest" description="Disordered" evidence="5">
    <location>
        <begin position="621"/>
        <end position="653"/>
    </location>
</feature>
<proteinExistence type="inferred from homology"/>
<dbReference type="GO" id="GO:0006364">
    <property type="term" value="P:rRNA processing"/>
    <property type="evidence" value="ECO:0007669"/>
    <property type="project" value="InterPro"/>
</dbReference>
<evidence type="ECO:0000256" key="5">
    <source>
        <dbReference type="SAM" id="MobiDB-lite"/>
    </source>
</evidence>
<feature type="compositionally biased region" description="Acidic residues" evidence="5">
    <location>
        <begin position="72"/>
        <end position="93"/>
    </location>
</feature>
<feature type="compositionally biased region" description="Basic and acidic residues" evidence="5">
    <location>
        <begin position="94"/>
        <end position="104"/>
    </location>
</feature>
<dbReference type="Pfam" id="PF08159">
    <property type="entry name" value="NUC153"/>
    <property type="match status" value="1"/>
</dbReference>
<evidence type="ECO:0000256" key="4">
    <source>
        <dbReference type="ARBA" id="ARBA00023242"/>
    </source>
</evidence>
<evidence type="ECO:0000259" key="6">
    <source>
        <dbReference type="Pfam" id="PF08159"/>
    </source>
</evidence>
<feature type="compositionally biased region" description="Basic and acidic residues" evidence="5">
    <location>
        <begin position="422"/>
        <end position="441"/>
    </location>
</feature>
<dbReference type="PANTHER" id="PTHR12202:SF0">
    <property type="entry name" value="ESF1 HOMOLOG"/>
    <property type="match status" value="1"/>
</dbReference>
<dbReference type="GO" id="GO:0003723">
    <property type="term" value="F:RNA binding"/>
    <property type="evidence" value="ECO:0007669"/>
    <property type="project" value="TreeGrafter"/>
</dbReference>
<dbReference type="Pfam" id="PF25121">
    <property type="entry name" value="RRM_ESF1"/>
    <property type="match status" value="1"/>
</dbReference>
<evidence type="ECO:0000313" key="9">
    <source>
        <dbReference type="Proteomes" id="UP001367676"/>
    </source>
</evidence>
<dbReference type="Proteomes" id="UP001367676">
    <property type="component" value="Unassembled WGS sequence"/>
</dbReference>
<comment type="caution">
    <text evidence="8">The sequence shown here is derived from an EMBL/GenBank/DDBJ whole genome shotgun (WGS) entry which is preliminary data.</text>
</comment>
<keyword evidence="4" id="KW-0539">Nucleus</keyword>
<evidence type="ECO:0000256" key="1">
    <source>
        <dbReference type="ARBA" id="ARBA00004604"/>
    </source>
</evidence>
<evidence type="ECO:0000313" key="8">
    <source>
        <dbReference type="EMBL" id="KAK7604546.1"/>
    </source>
</evidence>
<feature type="region of interest" description="Disordered" evidence="5">
    <location>
        <begin position="544"/>
        <end position="579"/>
    </location>
</feature>
<comment type="similarity">
    <text evidence="2">Belongs to the ESF1 family.</text>
</comment>
<evidence type="ECO:0008006" key="10">
    <source>
        <dbReference type="Google" id="ProtNLM"/>
    </source>
</evidence>
<keyword evidence="9" id="KW-1185">Reference proteome</keyword>
<evidence type="ECO:0000256" key="2">
    <source>
        <dbReference type="ARBA" id="ARBA00009087"/>
    </source>
</evidence>
<name>A0AAN9TWW0_9HEMI</name>
<comment type="subcellular location">
    <subcellularLocation>
        <location evidence="1">Nucleus</location>
        <location evidence="1">Nucleolus</location>
    </subcellularLocation>
</comment>
<dbReference type="PANTHER" id="PTHR12202">
    <property type="entry name" value="ESF1 HOMOLOG"/>
    <property type="match status" value="1"/>
</dbReference>
<dbReference type="AlphaFoldDB" id="A0AAN9TWW0"/>
<accession>A0AAN9TWW0</accession>
<dbReference type="InterPro" id="IPR039754">
    <property type="entry name" value="Esf1"/>
</dbReference>
<sequence length="676" mass="78402">MSNILKDERFAGVLRDPKFKKPRKNERKVQIDKRFQSMFKSDAFKVKYSVDKRGRKISKNTSEDLERFYDLPPEDGTDSSSSEDESESDEISISEEREKFPELSRDEDDVLRKKQITPSIRAKLKDMKVDYARGEGKLFSESSSDEPESEESEVEELYHEWNELDKDADVTNDISNRLAVCNMDWDRIRAVDLMVLFNSFLPPKALIHSVVIYPSEFGLKRLAEEEIKGPAELITNNNKSVESDSEYEDEDEESEIHIERTRQYQLNRLKYYYAVITFDSPESADHVYTNCNGVEYESSGNRLDLRFIDDETTFDQEPKDSCDSLDKCRKYEPTFYTTSALQQAKVNLTWDETDPRRLEFARKISEAAKNNDINDSDLENFVALSSSGEEDEEGSREAVFDDSASGDDSTNECESSDEEKDPIEKYKNLLREIEENEKGNESDTELEITWGADGSEASKTKISKKTNDSESEKDETPFERLLRKNKEKSRMKRKKKLEQKEACNNENAEKGDDNGKSKSKKNSKGEISEVDELKKKELELLLADDEDNKHHFSLKKLQEGDKKKKKKRLKKKDIMKETKEDDFQVDVNDPRFSALYSSHLYNIDPTNSKFTKTKGMSAFVEEKQKRITNKPVVETEEHSDDEPKRKKRKDYELSYLVKSVKSKTQTMLPNKTNKSK</sequence>
<feature type="domain" description="NUC153" evidence="6">
    <location>
        <begin position="589"/>
        <end position="616"/>
    </location>
</feature>
<keyword evidence="3" id="KW-0175">Coiled coil</keyword>
<feature type="compositionally biased region" description="Basic and acidic residues" evidence="5">
    <location>
        <begin position="465"/>
        <end position="484"/>
    </location>
</feature>
<dbReference type="GO" id="GO:0005730">
    <property type="term" value="C:nucleolus"/>
    <property type="evidence" value="ECO:0007669"/>
    <property type="project" value="UniProtKB-SubCell"/>
</dbReference>